<comment type="similarity">
    <text evidence="2">Belongs to the NADH dehydrogenase family.</text>
</comment>
<evidence type="ECO:0000256" key="1">
    <source>
        <dbReference type="ARBA" id="ARBA00001974"/>
    </source>
</evidence>
<protein>
    <submittedName>
        <fullName evidence="7">Pyridine nucleotide-disulfide oxidoreductase</fullName>
    </submittedName>
</protein>
<keyword evidence="3" id="KW-0285">Flavoprotein</keyword>
<accession>A0A4Y8LSG2</accession>
<dbReference type="EMBL" id="SOMN01000057">
    <property type="protein sequence ID" value="TFE19529.1"/>
    <property type="molecule type" value="Genomic_DNA"/>
</dbReference>
<organism evidence="7 8">
    <name type="scientific">Cohnella luojiensis</name>
    <dbReference type="NCBI Taxonomy" id="652876"/>
    <lineage>
        <taxon>Bacteria</taxon>
        <taxon>Bacillati</taxon>
        <taxon>Bacillota</taxon>
        <taxon>Bacilli</taxon>
        <taxon>Bacillales</taxon>
        <taxon>Paenibacillaceae</taxon>
        <taxon>Cohnella</taxon>
    </lineage>
</organism>
<comment type="caution">
    <text evidence="7">The sequence shown here is derived from an EMBL/GenBank/DDBJ whole genome shotgun (WGS) entry which is preliminary data.</text>
</comment>
<dbReference type="InterPro" id="IPR036188">
    <property type="entry name" value="FAD/NAD-bd_sf"/>
</dbReference>
<evidence type="ECO:0000256" key="5">
    <source>
        <dbReference type="ARBA" id="ARBA00023002"/>
    </source>
</evidence>
<evidence type="ECO:0000256" key="4">
    <source>
        <dbReference type="ARBA" id="ARBA00022827"/>
    </source>
</evidence>
<dbReference type="GO" id="GO:0003955">
    <property type="term" value="F:NAD(P)H dehydrogenase (quinone) activity"/>
    <property type="evidence" value="ECO:0007669"/>
    <property type="project" value="TreeGrafter"/>
</dbReference>
<dbReference type="InterPro" id="IPR023753">
    <property type="entry name" value="FAD/NAD-binding_dom"/>
</dbReference>
<dbReference type="GO" id="GO:0019646">
    <property type="term" value="P:aerobic electron transport chain"/>
    <property type="evidence" value="ECO:0007669"/>
    <property type="project" value="TreeGrafter"/>
</dbReference>
<comment type="cofactor">
    <cofactor evidence="1">
        <name>FAD</name>
        <dbReference type="ChEBI" id="CHEBI:57692"/>
    </cofactor>
</comment>
<feature type="domain" description="FAD/NAD(P)-binding" evidence="6">
    <location>
        <begin position="6"/>
        <end position="282"/>
    </location>
</feature>
<dbReference type="InterPro" id="IPR051169">
    <property type="entry name" value="NADH-Q_oxidoreductase"/>
</dbReference>
<dbReference type="Proteomes" id="UP000297900">
    <property type="component" value="Unassembled WGS sequence"/>
</dbReference>
<evidence type="ECO:0000313" key="7">
    <source>
        <dbReference type="EMBL" id="TFE19529.1"/>
    </source>
</evidence>
<dbReference type="SUPFAM" id="SSF51905">
    <property type="entry name" value="FAD/NAD(P)-binding domain"/>
    <property type="match status" value="2"/>
</dbReference>
<name>A0A4Y8LSG2_9BACL</name>
<keyword evidence="8" id="KW-1185">Reference proteome</keyword>
<dbReference type="PANTHER" id="PTHR42913:SF9">
    <property type="entry name" value="SLR1591 PROTEIN"/>
    <property type="match status" value="1"/>
</dbReference>
<dbReference type="Gene3D" id="3.50.50.100">
    <property type="match status" value="1"/>
</dbReference>
<evidence type="ECO:0000259" key="6">
    <source>
        <dbReference type="Pfam" id="PF07992"/>
    </source>
</evidence>
<gene>
    <name evidence="7" type="ORF">E2980_22850</name>
</gene>
<evidence type="ECO:0000256" key="2">
    <source>
        <dbReference type="ARBA" id="ARBA00005272"/>
    </source>
</evidence>
<reference evidence="7 8" key="1">
    <citation type="submission" date="2019-03" db="EMBL/GenBank/DDBJ databases">
        <title>Cohnella endophytica sp. nov., a novel endophytic bacterium isolated from bark of Sonneratia apetala.</title>
        <authorList>
            <person name="Tuo L."/>
        </authorList>
    </citation>
    <scope>NUCLEOTIDE SEQUENCE [LARGE SCALE GENOMIC DNA]</scope>
    <source>
        <strain evidence="7 8">CCTCC AB 208254</strain>
    </source>
</reference>
<proteinExistence type="inferred from homology"/>
<dbReference type="PANTHER" id="PTHR42913">
    <property type="entry name" value="APOPTOSIS-INDUCING FACTOR 1"/>
    <property type="match status" value="1"/>
</dbReference>
<keyword evidence="4" id="KW-0274">FAD</keyword>
<evidence type="ECO:0000256" key="3">
    <source>
        <dbReference type="ARBA" id="ARBA00022630"/>
    </source>
</evidence>
<dbReference type="PRINTS" id="PR00368">
    <property type="entry name" value="FADPNR"/>
</dbReference>
<evidence type="ECO:0000313" key="8">
    <source>
        <dbReference type="Proteomes" id="UP000297900"/>
    </source>
</evidence>
<dbReference type="AlphaFoldDB" id="A0A4Y8LSG2"/>
<dbReference type="Pfam" id="PF07992">
    <property type="entry name" value="Pyr_redox_2"/>
    <property type="match status" value="1"/>
</dbReference>
<sequence length="364" mass="40802">MTIIRNVILVGGGHAHLYVLKQLQLGGWPDTRVTLISLDRYQYYSSMFSSYVEGRYGLEDIRIDLPRLCDAVKIDFLNDSVETVDPERQEIVTSNGVRMNYDLISFNIGSRIANTSISGVEEYAALIKPNYLISALKNSSLKKERLVVVGGGASGIEMSLSLQTNRKGLGLKDPVTLISKGPLLEHAGRRVTRQITGIVQNKGIHLIQNDPVISVHRNRVDLQSGHTVAYDELLWLTGPAAPSIFRKSRLSTDAQGYLLVNDNLQSVVYENMFGVGDCVSLQTYPFLHKAGVYAVREAPILWSNMERFLSGGKLNKYRPQSKYLSILSTGEGEALLLYRGISIHGKWCWRLKQYIDSSFIRKYQ</sequence>
<keyword evidence="5" id="KW-0560">Oxidoreductase</keyword>
<dbReference type="OrthoDB" id="9805710at2"/>